<dbReference type="Pfam" id="PF02954">
    <property type="entry name" value="HTH_8"/>
    <property type="match status" value="1"/>
</dbReference>
<evidence type="ECO:0000256" key="2">
    <source>
        <dbReference type="ARBA" id="ARBA00022840"/>
    </source>
</evidence>
<evidence type="ECO:0000256" key="4">
    <source>
        <dbReference type="ARBA" id="ARBA00023125"/>
    </source>
</evidence>
<keyword evidence="4" id="KW-0238">DNA-binding</keyword>
<dbReference type="PROSITE" id="PS50045">
    <property type="entry name" value="SIGMA54_INTERACT_4"/>
    <property type="match status" value="1"/>
</dbReference>
<dbReference type="CDD" id="cd00009">
    <property type="entry name" value="AAA"/>
    <property type="match status" value="1"/>
</dbReference>
<dbReference type="InterPro" id="IPR027417">
    <property type="entry name" value="P-loop_NTPase"/>
</dbReference>
<keyword evidence="5" id="KW-0804">Transcription</keyword>
<dbReference type="InterPro" id="IPR002197">
    <property type="entry name" value="HTH_Fis"/>
</dbReference>
<dbReference type="InterPro" id="IPR002078">
    <property type="entry name" value="Sigma_54_int"/>
</dbReference>
<feature type="domain" description="Sigma-54 factor interaction" evidence="6">
    <location>
        <begin position="257"/>
        <end position="486"/>
    </location>
</feature>
<dbReference type="Proteomes" id="UP000184010">
    <property type="component" value="Unassembled WGS sequence"/>
</dbReference>
<evidence type="ECO:0000259" key="6">
    <source>
        <dbReference type="PROSITE" id="PS50045"/>
    </source>
</evidence>
<dbReference type="SMART" id="SM00382">
    <property type="entry name" value="AAA"/>
    <property type="match status" value="1"/>
</dbReference>
<dbReference type="RefSeq" id="WP_072771416.1">
    <property type="nucleotide sequence ID" value="NZ_FRDN01000004.1"/>
</dbReference>
<dbReference type="PANTHER" id="PTHR32071">
    <property type="entry name" value="TRANSCRIPTIONAL REGULATORY PROTEIN"/>
    <property type="match status" value="1"/>
</dbReference>
<dbReference type="SUPFAM" id="SSF46689">
    <property type="entry name" value="Homeodomain-like"/>
    <property type="match status" value="1"/>
</dbReference>
<dbReference type="GO" id="GO:0005524">
    <property type="term" value="F:ATP binding"/>
    <property type="evidence" value="ECO:0007669"/>
    <property type="project" value="UniProtKB-KW"/>
</dbReference>
<keyword evidence="1" id="KW-0547">Nucleotide-binding</keyword>
<proteinExistence type="predicted"/>
<dbReference type="Gene3D" id="3.40.50.300">
    <property type="entry name" value="P-loop containing nucleotide triphosphate hydrolases"/>
    <property type="match status" value="1"/>
</dbReference>
<dbReference type="GO" id="GO:0006355">
    <property type="term" value="P:regulation of DNA-templated transcription"/>
    <property type="evidence" value="ECO:0007669"/>
    <property type="project" value="InterPro"/>
</dbReference>
<sequence>MVLSFNNDQGVLTTPKVDLDNLRAISLFKDSFAKKNLNTTLSSLLEPEVAASWQRCKGMKVDPYMEELTYMRRSMELNALLRDKRKFIDLTKMYFSALLPLLNLPTTLTIFDENGTLLDLTDQPRLLRLNPHSGSIWREETVGTSSTSLCLEYGKTVLLAGSRHYCKALEHQLATSSPVCDAQGNQLGVITTINHINDAALDDETLHRILLWTNTLRYTVESQLELSKRSHSAGSGNILYPSRFEEDHILDCSFAGIKGESPQLHTAVRTAARFARTDNGILIIGESGTGKEMFAQAIHQASGRSGSFVAINCAALPSNLIASELFGYVGGAFTGAENKGRAGKIELAHEGTLFLDEIGDMPLEIQPNFLRVLEDKKVMRLGSNKDVHVDFRLVAATNCDLFKLVQEKKFRADLYYRLEILQLALPPLRERGQDIVLMANYFLEDSCRKAGHPPFMLSREAEAFIFNYTWPGNIRQLKNAMVYAANICEGPVIKMQDLPASLSRNLEVPKANAPADKFPQMTSIHETEEEMIRKALTITGNNVRVAANLVGLSKTTVYRKIKEYNIQLL</sequence>
<organism evidence="7 8">
    <name type="scientific">Desulfitobacterium chlororespirans DSM 11544</name>
    <dbReference type="NCBI Taxonomy" id="1121395"/>
    <lineage>
        <taxon>Bacteria</taxon>
        <taxon>Bacillati</taxon>
        <taxon>Bacillota</taxon>
        <taxon>Clostridia</taxon>
        <taxon>Eubacteriales</taxon>
        <taxon>Desulfitobacteriaceae</taxon>
        <taxon>Desulfitobacterium</taxon>
    </lineage>
</organism>
<dbReference type="InterPro" id="IPR029016">
    <property type="entry name" value="GAF-like_dom_sf"/>
</dbReference>
<dbReference type="InterPro" id="IPR003593">
    <property type="entry name" value="AAA+_ATPase"/>
</dbReference>
<keyword evidence="3" id="KW-0805">Transcription regulation</keyword>
<dbReference type="GO" id="GO:0043565">
    <property type="term" value="F:sequence-specific DNA binding"/>
    <property type="evidence" value="ECO:0007669"/>
    <property type="project" value="InterPro"/>
</dbReference>
<dbReference type="InterPro" id="IPR025662">
    <property type="entry name" value="Sigma_54_int_dom_ATP-bd_1"/>
</dbReference>
<dbReference type="SUPFAM" id="SSF52540">
    <property type="entry name" value="P-loop containing nucleoside triphosphate hydrolases"/>
    <property type="match status" value="1"/>
</dbReference>
<dbReference type="PROSITE" id="PS00676">
    <property type="entry name" value="SIGMA54_INTERACT_2"/>
    <property type="match status" value="1"/>
</dbReference>
<dbReference type="InterPro" id="IPR009057">
    <property type="entry name" value="Homeodomain-like_sf"/>
</dbReference>
<dbReference type="PANTHER" id="PTHR32071:SF57">
    <property type="entry name" value="C4-DICARBOXYLATE TRANSPORT TRANSCRIPTIONAL REGULATORY PROTEIN DCTD"/>
    <property type="match status" value="1"/>
</dbReference>
<dbReference type="InterPro" id="IPR025943">
    <property type="entry name" value="Sigma_54_int_dom_ATP-bd_2"/>
</dbReference>
<evidence type="ECO:0000256" key="3">
    <source>
        <dbReference type="ARBA" id="ARBA00023015"/>
    </source>
</evidence>
<reference evidence="8" key="1">
    <citation type="submission" date="2016-12" db="EMBL/GenBank/DDBJ databases">
        <authorList>
            <person name="Varghese N."/>
            <person name="Submissions S."/>
        </authorList>
    </citation>
    <scope>NUCLEOTIDE SEQUENCE [LARGE SCALE GENOMIC DNA]</scope>
    <source>
        <strain evidence="8">DSM 11544</strain>
    </source>
</reference>
<evidence type="ECO:0000313" key="7">
    <source>
        <dbReference type="EMBL" id="SHN57838.1"/>
    </source>
</evidence>
<dbReference type="EMBL" id="FRDN01000004">
    <property type="protein sequence ID" value="SHN57838.1"/>
    <property type="molecule type" value="Genomic_DNA"/>
</dbReference>
<dbReference type="PRINTS" id="PR01590">
    <property type="entry name" value="HTHFIS"/>
</dbReference>
<evidence type="ECO:0000313" key="8">
    <source>
        <dbReference type="Proteomes" id="UP000184010"/>
    </source>
</evidence>
<dbReference type="FunFam" id="3.40.50.300:FF:000006">
    <property type="entry name" value="DNA-binding transcriptional regulator NtrC"/>
    <property type="match status" value="1"/>
</dbReference>
<dbReference type="Gene3D" id="1.10.10.60">
    <property type="entry name" value="Homeodomain-like"/>
    <property type="match status" value="1"/>
</dbReference>
<name>A0A1M7SH93_9FIRM</name>
<dbReference type="InterPro" id="IPR058031">
    <property type="entry name" value="AAA_lid_NorR"/>
</dbReference>
<dbReference type="PROSITE" id="PS00688">
    <property type="entry name" value="SIGMA54_INTERACT_3"/>
    <property type="match status" value="1"/>
</dbReference>
<dbReference type="InterPro" id="IPR025944">
    <property type="entry name" value="Sigma_54_int_dom_CS"/>
</dbReference>
<protein>
    <submittedName>
        <fullName evidence="7">Regulatory protein, Fis family</fullName>
    </submittedName>
</protein>
<evidence type="ECO:0000256" key="1">
    <source>
        <dbReference type="ARBA" id="ARBA00022741"/>
    </source>
</evidence>
<keyword evidence="8" id="KW-1185">Reference proteome</keyword>
<dbReference type="Pfam" id="PF00158">
    <property type="entry name" value="Sigma54_activat"/>
    <property type="match status" value="1"/>
</dbReference>
<dbReference type="AlphaFoldDB" id="A0A1M7SH93"/>
<dbReference type="PROSITE" id="PS00675">
    <property type="entry name" value="SIGMA54_INTERACT_1"/>
    <property type="match status" value="1"/>
</dbReference>
<dbReference type="Pfam" id="PF25601">
    <property type="entry name" value="AAA_lid_14"/>
    <property type="match status" value="1"/>
</dbReference>
<keyword evidence="2" id="KW-0067">ATP-binding</keyword>
<dbReference type="Gene3D" id="3.30.450.40">
    <property type="match status" value="1"/>
</dbReference>
<dbReference type="STRING" id="1121395.SAMN02745215_00846"/>
<accession>A0A1M7SH93</accession>
<gene>
    <name evidence="7" type="ORF">SAMN02745215_00846</name>
</gene>
<evidence type="ECO:0000256" key="5">
    <source>
        <dbReference type="ARBA" id="ARBA00023163"/>
    </source>
</evidence>
<dbReference type="Gene3D" id="1.10.8.60">
    <property type="match status" value="1"/>
</dbReference>